<keyword evidence="13" id="KW-1185">Reference proteome</keyword>
<evidence type="ECO:0000256" key="12">
    <source>
        <dbReference type="RuleBase" id="RU000461"/>
    </source>
</evidence>
<dbReference type="CDD" id="cd20642">
    <property type="entry name" value="CYP72"/>
    <property type="match status" value="1"/>
</dbReference>
<evidence type="ECO:0000256" key="7">
    <source>
        <dbReference type="ARBA" id="ARBA00023002"/>
    </source>
</evidence>
<dbReference type="SUPFAM" id="SSF48264">
    <property type="entry name" value="Cytochrome P450"/>
    <property type="match status" value="1"/>
</dbReference>
<dbReference type="GO" id="GO:0020037">
    <property type="term" value="F:heme binding"/>
    <property type="evidence" value="ECO:0007669"/>
    <property type="project" value="InterPro"/>
</dbReference>
<dbReference type="PANTHER" id="PTHR24282">
    <property type="entry name" value="CYTOCHROME P450 FAMILY MEMBER"/>
    <property type="match status" value="1"/>
</dbReference>
<dbReference type="AlphaFoldDB" id="A0A6P9E6G2"/>
<keyword evidence="10" id="KW-0472">Membrane</keyword>
<keyword evidence="3 11" id="KW-0349">Heme</keyword>
<dbReference type="PRINTS" id="PR00385">
    <property type="entry name" value="P450"/>
</dbReference>
<keyword evidence="9 12" id="KW-0503">Monooxygenase</keyword>
<evidence type="ECO:0000256" key="2">
    <source>
        <dbReference type="ARBA" id="ARBA00010617"/>
    </source>
</evidence>
<dbReference type="GO" id="GO:0004497">
    <property type="term" value="F:monooxygenase activity"/>
    <property type="evidence" value="ECO:0000318"/>
    <property type="project" value="GO_Central"/>
</dbReference>
<dbReference type="OrthoDB" id="1470350at2759"/>
<evidence type="ECO:0000256" key="3">
    <source>
        <dbReference type="ARBA" id="ARBA00022617"/>
    </source>
</evidence>
<dbReference type="Gene3D" id="1.10.630.10">
    <property type="entry name" value="Cytochrome P450"/>
    <property type="match status" value="1"/>
</dbReference>
<evidence type="ECO:0000256" key="8">
    <source>
        <dbReference type="ARBA" id="ARBA00023004"/>
    </source>
</evidence>
<dbReference type="PANTHER" id="PTHR24282:SF255">
    <property type="entry name" value="CYTOCHROME P450 72A11-RELATED"/>
    <property type="match status" value="1"/>
</dbReference>
<dbReference type="FunFam" id="1.10.630.10:FF:000029">
    <property type="entry name" value="Cytochrome P450 734A1"/>
    <property type="match status" value="1"/>
</dbReference>
<dbReference type="RefSeq" id="XP_035543725.1">
    <property type="nucleotide sequence ID" value="XM_035687832.1"/>
</dbReference>
<evidence type="ECO:0000256" key="5">
    <source>
        <dbReference type="ARBA" id="ARBA00022723"/>
    </source>
</evidence>
<comment type="cofactor">
    <cofactor evidence="11">
        <name>heme</name>
        <dbReference type="ChEBI" id="CHEBI:30413"/>
    </cofactor>
</comment>
<keyword evidence="6" id="KW-1133">Transmembrane helix</keyword>
<dbReference type="PRINTS" id="PR00463">
    <property type="entry name" value="EP450I"/>
</dbReference>
<sequence>MEISFPTLALMSILTIAVLRSAWSVLRWVWLKPKELERCLREQGFRGNSYRIFFGDLKESSRMINEATSKPMSFTNDITPRVSPFPFQTLKNYGKNSFTWIGPTPRVHVMDTEQLKDIFSKHTTFQKPQGNPLTKLLVTGLASYEAEKWAKHRKIINPAFHLEKLKSFLPAIHQSCNDMICKWVSSITKEGSIELDVWPYLQNLASDVISRTAFGSSFEEGRLIFELQREQAELTMKAIQTVYIPGWRYLPTKMNRRMKEIHNKIQASLKDLINKREKETKAGEARNDDLLGILIESNIREIQEHGNDKNIGMNLKDVIEECKLFYFAGQETTSVLLVWTMVSLSKYPYWQARAREEVLEVFGKDNKPDFEGLNHLKVVTMILYEVLRLYPPVVVLTRRIHEVTKLGTLSLPAGVQISLPTILIHHDHELWGDDADEFKPERFSDGVLEATKGKLSFFPFGWGPRICIGQNFAMIEAKVALSMVLQRFSFELSPSYAHAPLTVITLQPRSLTLRISLSQSHRLAAHSMSLCPSCSLSLLLNLRCLDFGYYGLVFRFSMLN</sequence>
<keyword evidence="4" id="KW-0812">Transmembrane</keyword>
<dbReference type="InParanoid" id="A0A6P9E6G2"/>
<feature type="binding site" description="axial binding residue" evidence="11">
    <location>
        <position position="467"/>
    </location>
    <ligand>
        <name>heme</name>
        <dbReference type="ChEBI" id="CHEBI:30413"/>
    </ligand>
    <ligandPart>
        <name>Fe</name>
        <dbReference type="ChEBI" id="CHEBI:18248"/>
    </ligandPart>
</feature>
<organism evidence="13 14">
    <name type="scientific">Juglans regia</name>
    <name type="common">English walnut</name>
    <dbReference type="NCBI Taxonomy" id="51240"/>
    <lineage>
        <taxon>Eukaryota</taxon>
        <taxon>Viridiplantae</taxon>
        <taxon>Streptophyta</taxon>
        <taxon>Embryophyta</taxon>
        <taxon>Tracheophyta</taxon>
        <taxon>Spermatophyta</taxon>
        <taxon>Magnoliopsida</taxon>
        <taxon>eudicotyledons</taxon>
        <taxon>Gunneridae</taxon>
        <taxon>Pentapetalae</taxon>
        <taxon>rosids</taxon>
        <taxon>fabids</taxon>
        <taxon>Fagales</taxon>
        <taxon>Juglandaceae</taxon>
        <taxon>Juglans</taxon>
    </lineage>
</organism>
<keyword evidence="8 11" id="KW-0408">Iron</keyword>
<gene>
    <name evidence="14" type="primary">LOC108999476</name>
</gene>
<evidence type="ECO:0000256" key="9">
    <source>
        <dbReference type="ARBA" id="ARBA00023033"/>
    </source>
</evidence>
<protein>
    <submittedName>
        <fullName evidence="14">Cytochrome P450 CYP72A219-like isoform X1</fullName>
    </submittedName>
</protein>
<proteinExistence type="inferred from homology"/>
<dbReference type="InterPro" id="IPR017972">
    <property type="entry name" value="Cyt_P450_CS"/>
</dbReference>
<dbReference type="InterPro" id="IPR050665">
    <property type="entry name" value="Cytochrome_P450_Monooxygen"/>
</dbReference>
<comment type="subcellular location">
    <subcellularLocation>
        <location evidence="1">Membrane</location>
        <topology evidence="1">Single-pass membrane protein</topology>
    </subcellularLocation>
</comment>
<dbReference type="FunCoup" id="A0A6P9E6G2">
    <property type="interactions" value="1028"/>
</dbReference>
<dbReference type="GeneID" id="108999476"/>
<keyword evidence="5 11" id="KW-0479">Metal-binding</keyword>
<dbReference type="InterPro" id="IPR036396">
    <property type="entry name" value="Cyt_P450_sf"/>
</dbReference>
<evidence type="ECO:0000256" key="1">
    <source>
        <dbReference type="ARBA" id="ARBA00004167"/>
    </source>
</evidence>
<dbReference type="InterPro" id="IPR002401">
    <property type="entry name" value="Cyt_P450_E_grp-I"/>
</dbReference>
<keyword evidence="7 12" id="KW-0560">Oxidoreductase</keyword>
<dbReference type="PROSITE" id="PS00086">
    <property type="entry name" value="CYTOCHROME_P450"/>
    <property type="match status" value="1"/>
</dbReference>
<evidence type="ECO:0000256" key="10">
    <source>
        <dbReference type="ARBA" id="ARBA00023136"/>
    </source>
</evidence>
<dbReference type="GO" id="GO:0016020">
    <property type="term" value="C:membrane"/>
    <property type="evidence" value="ECO:0007669"/>
    <property type="project" value="UniProtKB-SubCell"/>
</dbReference>
<dbReference type="GO" id="GO:0016705">
    <property type="term" value="F:oxidoreductase activity, acting on paired donors, with incorporation or reduction of molecular oxygen"/>
    <property type="evidence" value="ECO:0007669"/>
    <property type="project" value="InterPro"/>
</dbReference>
<evidence type="ECO:0000256" key="6">
    <source>
        <dbReference type="ARBA" id="ARBA00022989"/>
    </source>
</evidence>
<dbReference type="InterPro" id="IPR001128">
    <property type="entry name" value="Cyt_P450"/>
</dbReference>
<reference evidence="14" key="1">
    <citation type="submission" date="2025-08" db="UniProtKB">
        <authorList>
            <consortium name="RefSeq"/>
        </authorList>
    </citation>
    <scope>IDENTIFICATION</scope>
    <source>
        <tissue evidence="14">Leaves</tissue>
    </source>
</reference>
<dbReference type="Proteomes" id="UP000235220">
    <property type="component" value="Chromosome 2"/>
</dbReference>
<comment type="similarity">
    <text evidence="2 12">Belongs to the cytochrome P450 family.</text>
</comment>
<name>A0A6P9E6G2_JUGRE</name>
<dbReference type="Pfam" id="PF00067">
    <property type="entry name" value="p450"/>
    <property type="match status" value="1"/>
</dbReference>
<evidence type="ECO:0000256" key="4">
    <source>
        <dbReference type="ARBA" id="ARBA00022692"/>
    </source>
</evidence>
<evidence type="ECO:0000313" key="13">
    <source>
        <dbReference type="Proteomes" id="UP000235220"/>
    </source>
</evidence>
<accession>A0A6P9E6G2</accession>
<evidence type="ECO:0000256" key="11">
    <source>
        <dbReference type="PIRSR" id="PIRSR602401-1"/>
    </source>
</evidence>
<dbReference type="KEGG" id="jre:108999476"/>
<evidence type="ECO:0000313" key="14">
    <source>
        <dbReference type="RefSeq" id="XP_035543725.1"/>
    </source>
</evidence>
<dbReference type="GO" id="GO:0005506">
    <property type="term" value="F:iron ion binding"/>
    <property type="evidence" value="ECO:0007669"/>
    <property type="project" value="InterPro"/>
</dbReference>